<accession>A0A1J7IS79</accession>
<keyword evidence="7" id="KW-1133">Transmembrane helix</keyword>
<keyword evidence="9" id="KW-0408">Iron</keyword>
<dbReference type="InterPro" id="IPR052306">
    <property type="entry name" value="CYP450_71D"/>
</dbReference>
<sequence length="193" mass="22084">MDNVINEHKEAKSIAKEDQAEVQEDLVDVLLKFEDGNGINQDICLTKNNIKAILQIYCLHMPATKTLRFIAPCCTTQIEGLIQCFKFLTSLVLDWAMSEMRDVFNEKESSIDYKENKFEYIPFGAGRRICPRSTFGLMSVEMALAFLSYHSDWKLPNGMKNEDLDATEVFGVTIRRKEDLYLIPIAFRPSLAT</sequence>
<gene>
    <name evidence="12" type="ORF">TanjilG_07533</name>
</gene>
<dbReference type="InterPro" id="IPR036396">
    <property type="entry name" value="Cyt_P450_sf"/>
</dbReference>
<comment type="similarity">
    <text evidence="3">Belongs to the cytochrome P450 family.</text>
</comment>
<dbReference type="Gene3D" id="1.10.630.10">
    <property type="entry name" value="Cytochrome P450"/>
    <property type="match status" value="1"/>
</dbReference>
<dbReference type="GO" id="GO:0016020">
    <property type="term" value="C:membrane"/>
    <property type="evidence" value="ECO:0007669"/>
    <property type="project" value="UniProtKB-SubCell"/>
</dbReference>
<reference evidence="12 13" key="1">
    <citation type="journal article" date="2017" name="Plant Biotechnol. J.">
        <title>A comprehensive draft genome sequence for lupin (Lupinus angustifolius), an emerging health food: insights into plant-microbe interactions and legume evolution.</title>
        <authorList>
            <person name="Hane J.K."/>
            <person name="Ming Y."/>
            <person name="Kamphuis L.G."/>
            <person name="Nelson M.N."/>
            <person name="Garg G."/>
            <person name="Atkins C.A."/>
            <person name="Bayer P.E."/>
            <person name="Bravo A."/>
            <person name="Bringans S."/>
            <person name="Cannon S."/>
            <person name="Edwards D."/>
            <person name="Foley R."/>
            <person name="Gao L.L."/>
            <person name="Harrison M.J."/>
            <person name="Huang W."/>
            <person name="Hurgobin B."/>
            <person name="Li S."/>
            <person name="Liu C.W."/>
            <person name="McGrath A."/>
            <person name="Morahan G."/>
            <person name="Murray J."/>
            <person name="Weller J."/>
            <person name="Jian J."/>
            <person name="Singh K.B."/>
        </authorList>
    </citation>
    <scope>NUCLEOTIDE SEQUENCE [LARGE SCALE GENOMIC DNA]</scope>
    <source>
        <strain evidence="13">cv. Tanjil</strain>
        <tissue evidence="12">Whole plant</tissue>
    </source>
</reference>
<dbReference type="AlphaFoldDB" id="A0A1J7IS79"/>
<keyword evidence="6" id="KW-0479">Metal-binding</keyword>
<dbReference type="PANTHER" id="PTHR47953:SF19">
    <property type="entry name" value="OS06G0641600 PROTEIN"/>
    <property type="match status" value="1"/>
</dbReference>
<dbReference type="GO" id="GO:0020037">
    <property type="term" value="F:heme binding"/>
    <property type="evidence" value="ECO:0007669"/>
    <property type="project" value="InterPro"/>
</dbReference>
<evidence type="ECO:0000256" key="9">
    <source>
        <dbReference type="ARBA" id="ARBA00023004"/>
    </source>
</evidence>
<comment type="cofactor">
    <cofactor evidence="1">
        <name>heme</name>
        <dbReference type="ChEBI" id="CHEBI:30413"/>
    </cofactor>
</comment>
<evidence type="ECO:0000256" key="10">
    <source>
        <dbReference type="ARBA" id="ARBA00023033"/>
    </source>
</evidence>
<dbReference type="GO" id="GO:0005506">
    <property type="term" value="F:iron ion binding"/>
    <property type="evidence" value="ECO:0007669"/>
    <property type="project" value="InterPro"/>
</dbReference>
<dbReference type="Gramene" id="OIW18042">
    <property type="protein sequence ID" value="OIW18042"/>
    <property type="gene ID" value="TanjilG_07533"/>
</dbReference>
<evidence type="ECO:0000256" key="5">
    <source>
        <dbReference type="ARBA" id="ARBA00022692"/>
    </source>
</evidence>
<proteinExistence type="inferred from homology"/>
<keyword evidence="4" id="KW-0349">Heme</keyword>
<evidence type="ECO:0000256" key="1">
    <source>
        <dbReference type="ARBA" id="ARBA00001971"/>
    </source>
</evidence>
<dbReference type="GO" id="GO:0016705">
    <property type="term" value="F:oxidoreductase activity, acting on paired donors, with incorporation or reduction of molecular oxygen"/>
    <property type="evidence" value="ECO:0007669"/>
    <property type="project" value="InterPro"/>
</dbReference>
<evidence type="ECO:0000313" key="12">
    <source>
        <dbReference type="EMBL" id="OIW18042.1"/>
    </source>
</evidence>
<organism evidence="12 13">
    <name type="scientific">Lupinus angustifolius</name>
    <name type="common">Narrow-leaved blue lupine</name>
    <dbReference type="NCBI Taxonomy" id="3871"/>
    <lineage>
        <taxon>Eukaryota</taxon>
        <taxon>Viridiplantae</taxon>
        <taxon>Streptophyta</taxon>
        <taxon>Embryophyta</taxon>
        <taxon>Tracheophyta</taxon>
        <taxon>Spermatophyta</taxon>
        <taxon>Magnoliopsida</taxon>
        <taxon>eudicotyledons</taxon>
        <taxon>Gunneridae</taxon>
        <taxon>Pentapetalae</taxon>
        <taxon>rosids</taxon>
        <taxon>fabids</taxon>
        <taxon>Fabales</taxon>
        <taxon>Fabaceae</taxon>
        <taxon>Papilionoideae</taxon>
        <taxon>50 kb inversion clade</taxon>
        <taxon>genistoids sensu lato</taxon>
        <taxon>core genistoids</taxon>
        <taxon>Genisteae</taxon>
        <taxon>Lupinus</taxon>
    </lineage>
</organism>
<evidence type="ECO:0000256" key="2">
    <source>
        <dbReference type="ARBA" id="ARBA00004167"/>
    </source>
</evidence>
<comment type="subcellular location">
    <subcellularLocation>
        <location evidence="2">Membrane</location>
        <topology evidence="2">Single-pass membrane protein</topology>
    </subcellularLocation>
</comment>
<dbReference type="STRING" id="3871.A0A1J7IS79"/>
<evidence type="ECO:0000256" key="8">
    <source>
        <dbReference type="ARBA" id="ARBA00023002"/>
    </source>
</evidence>
<evidence type="ECO:0000256" key="4">
    <source>
        <dbReference type="ARBA" id="ARBA00022617"/>
    </source>
</evidence>
<keyword evidence="13" id="KW-1185">Reference proteome</keyword>
<dbReference type="GO" id="GO:0004497">
    <property type="term" value="F:monooxygenase activity"/>
    <property type="evidence" value="ECO:0007669"/>
    <property type="project" value="UniProtKB-KW"/>
</dbReference>
<dbReference type="SUPFAM" id="SSF48264">
    <property type="entry name" value="Cytochrome P450"/>
    <property type="match status" value="1"/>
</dbReference>
<evidence type="ECO:0000256" key="11">
    <source>
        <dbReference type="ARBA" id="ARBA00023136"/>
    </source>
</evidence>
<keyword evidence="5" id="KW-0812">Transmembrane</keyword>
<dbReference type="Pfam" id="PF00067">
    <property type="entry name" value="p450"/>
    <property type="match status" value="1"/>
</dbReference>
<keyword evidence="10" id="KW-0503">Monooxygenase</keyword>
<evidence type="ECO:0000256" key="6">
    <source>
        <dbReference type="ARBA" id="ARBA00022723"/>
    </source>
</evidence>
<dbReference type="OMA" id="HATMELM"/>
<dbReference type="Proteomes" id="UP000188354">
    <property type="component" value="Chromosome LG01"/>
</dbReference>
<dbReference type="EMBL" id="CM007361">
    <property type="protein sequence ID" value="OIW18042.1"/>
    <property type="molecule type" value="Genomic_DNA"/>
</dbReference>
<dbReference type="PANTHER" id="PTHR47953">
    <property type="entry name" value="OS08G0105600 PROTEIN"/>
    <property type="match status" value="1"/>
</dbReference>
<protein>
    <submittedName>
        <fullName evidence="12">Uncharacterized protein</fullName>
    </submittedName>
</protein>
<keyword evidence="8" id="KW-0560">Oxidoreductase</keyword>
<keyword evidence="11" id="KW-0472">Membrane</keyword>
<evidence type="ECO:0000313" key="13">
    <source>
        <dbReference type="Proteomes" id="UP000188354"/>
    </source>
</evidence>
<name>A0A1J7IS79_LUPAN</name>
<evidence type="ECO:0000256" key="3">
    <source>
        <dbReference type="ARBA" id="ARBA00010617"/>
    </source>
</evidence>
<evidence type="ECO:0000256" key="7">
    <source>
        <dbReference type="ARBA" id="ARBA00022989"/>
    </source>
</evidence>
<dbReference type="InterPro" id="IPR001128">
    <property type="entry name" value="Cyt_P450"/>
</dbReference>